<evidence type="ECO:0000259" key="7">
    <source>
        <dbReference type="PROSITE" id="PS50937"/>
    </source>
</evidence>
<keyword evidence="5" id="KW-1133">Transmembrane helix</keyword>
<dbReference type="CDD" id="cd14014">
    <property type="entry name" value="STKc_PknB_like"/>
    <property type="match status" value="1"/>
</dbReference>
<dbReference type="InterPro" id="IPR011009">
    <property type="entry name" value="Kinase-like_dom_sf"/>
</dbReference>
<keyword evidence="1" id="KW-0808">Transferase</keyword>
<reference evidence="8" key="1">
    <citation type="submission" date="2022-11" db="UniProtKB">
        <authorList>
            <consortium name="EnsemblMetazoa"/>
        </authorList>
    </citation>
    <scope>IDENTIFICATION</scope>
</reference>
<keyword evidence="4" id="KW-0067">ATP-binding</keyword>
<evidence type="ECO:0000313" key="9">
    <source>
        <dbReference type="Proteomes" id="UP000887567"/>
    </source>
</evidence>
<feature type="transmembrane region" description="Helical" evidence="5">
    <location>
        <begin position="216"/>
        <end position="235"/>
    </location>
</feature>
<dbReference type="InterPro" id="IPR000551">
    <property type="entry name" value="MerR-type_HTH_dom"/>
</dbReference>
<evidence type="ECO:0000256" key="1">
    <source>
        <dbReference type="ARBA" id="ARBA00022679"/>
    </source>
</evidence>
<keyword evidence="5" id="KW-0812">Transmembrane</keyword>
<dbReference type="Proteomes" id="UP000887567">
    <property type="component" value="Unplaced"/>
</dbReference>
<dbReference type="Pfam" id="PF00069">
    <property type="entry name" value="Pkinase"/>
    <property type="match status" value="1"/>
</dbReference>
<proteinExistence type="predicted"/>
<dbReference type="SMART" id="SM00220">
    <property type="entry name" value="S_TKc"/>
    <property type="match status" value="1"/>
</dbReference>
<evidence type="ECO:0008006" key="10">
    <source>
        <dbReference type="Google" id="ProtNLM"/>
    </source>
</evidence>
<dbReference type="GeneID" id="114575849"/>
<keyword evidence="3" id="KW-0418">Kinase</keyword>
<dbReference type="KEGG" id="epa:114575849"/>
<dbReference type="PANTHER" id="PTHR43289">
    <property type="entry name" value="MITOGEN-ACTIVATED PROTEIN KINASE KINASE KINASE 20-RELATED"/>
    <property type="match status" value="1"/>
</dbReference>
<dbReference type="PROSITE" id="PS50937">
    <property type="entry name" value="HTH_MERR_2"/>
    <property type="match status" value="1"/>
</dbReference>
<dbReference type="GO" id="GO:0005524">
    <property type="term" value="F:ATP binding"/>
    <property type="evidence" value="ECO:0007669"/>
    <property type="project" value="UniProtKB-KW"/>
</dbReference>
<evidence type="ECO:0000256" key="5">
    <source>
        <dbReference type="SAM" id="Phobius"/>
    </source>
</evidence>
<protein>
    <recommendedName>
        <fullName evidence="10">Non-specific serine/threonine protein kinase</fullName>
    </recommendedName>
</protein>
<dbReference type="OrthoDB" id="248923at2759"/>
<dbReference type="AlphaFoldDB" id="A0A913YQ40"/>
<feature type="domain" description="Protein kinase" evidence="6">
    <location>
        <begin position="1"/>
        <end position="189"/>
    </location>
</feature>
<evidence type="ECO:0000256" key="3">
    <source>
        <dbReference type="ARBA" id="ARBA00022777"/>
    </source>
</evidence>
<evidence type="ECO:0000256" key="4">
    <source>
        <dbReference type="ARBA" id="ARBA00022840"/>
    </source>
</evidence>
<dbReference type="SUPFAM" id="SSF56112">
    <property type="entry name" value="Protein kinase-like (PK-like)"/>
    <property type="match status" value="1"/>
</dbReference>
<sequence>MEYVEGIPLDEACAALSLEKRLKLFQEVCAAVHYAHRNLIVHRDLKPSNILVTADGRPKLLDFGIAEVLSHSSNAPRPPSSHGPLTIAYASPEQLNGERVTIGTDIYSLGVLLYKILSDYHPYHHHGITKTELTRRICELDPPAPSVRADPSIAARLRGDLDALTLKALRKDPEQRYGSAAQLADDIQLHLEDLPIRAWPGTWSVRARKRFRRHKAALLVATLLLGFSVTTTVLWRDAVEQRFQADRARIQAERTRDFILEFFKSVDPTQGPTRNRTGSDPLSLERIQLKEMLDSGRY</sequence>
<dbReference type="RefSeq" id="XP_028517274.1">
    <property type="nucleotide sequence ID" value="XM_028661473.1"/>
</dbReference>
<dbReference type="GO" id="GO:0003677">
    <property type="term" value="F:DNA binding"/>
    <property type="evidence" value="ECO:0007669"/>
    <property type="project" value="InterPro"/>
</dbReference>
<keyword evidence="9" id="KW-1185">Reference proteome</keyword>
<dbReference type="PROSITE" id="PS50011">
    <property type="entry name" value="PROTEIN_KINASE_DOM"/>
    <property type="match status" value="1"/>
</dbReference>
<evidence type="ECO:0000256" key="2">
    <source>
        <dbReference type="ARBA" id="ARBA00022741"/>
    </source>
</evidence>
<dbReference type="GO" id="GO:0004674">
    <property type="term" value="F:protein serine/threonine kinase activity"/>
    <property type="evidence" value="ECO:0007669"/>
    <property type="project" value="TreeGrafter"/>
</dbReference>
<dbReference type="Gene3D" id="1.10.510.10">
    <property type="entry name" value="Transferase(Phosphotransferase) domain 1"/>
    <property type="match status" value="1"/>
</dbReference>
<name>A0A913YQ40_EXADI</name>
<dbReference type="PANTHER" id="PTHR43289:SF34">
    <property type="entry name" value="SERINE_THREONINE-PROTEIN KINASE YBDM-RELATED"/>
    <property type="match status" value="1"/>
</dbReference>
<keyword evidence="2" id="KW-0547">Nucleotide-binding</keyword>
<evidence type="ECO:0000313" key="8">
    <source>
        <dbReference type="EnsemblMetazoa" id="XP_028517274.1"/>
    </source>
</evidence>
<dbReference type="InterPro" id="IPR008271">
    <property type="entry name" value="Ser/Thr_kinase_AS"/>
</dbReference>
<organism evidence="8 9">
    <name type="scientific">Exaiptasia diaphana</name>
    <name type="common">Tropical sea anemone</name>
    <name type="synonym">Aiptasia pulchella</name>
    <dbReference type="NCBI Taxonomy" id="2652724"/>
    <lineage>
        <taxon>Eukaryota</taxon>
        <taxon>Metazoa</taxon>
        <taxon>Cnidaria</taxon>
        <taxon>Anthozoa</taxon>
        <taxon>Hexacorallia</taxon>
        <taxon>Actiniaria</taxon>
        <taxon>Aiptasiidae</taxon>
        <taxon>Exaiptasia</taxon>
    </lineage>
</organism>
<feature type="domain" description="HTH merR-type" evidence="7">
    <location>
        <begin position="1"/>
        <end position="18"/>
    </location>
</feature>
<dbReference type="InterPro" id="IPR000719">
    <property type="entry name" value="Prot_kinase_dom"/>
</dbReference>
<dbReference type="EnsemblMetazoa" id="XM_028661473.1">
    <property type="protein sequence ID" value="XP_028517274.1"/>
    <property type="gene ID" value="LOC114575849"/>
</dbReference>
<dbReference type="GO" id="GO:0006355">
    <property type="term" value="P:regulation of DNA-templated transcription"/>
    <property type="evidence" value="ECO:0007669"/>
    <property type="project" value="InterPro"/>
</dbReference>
<dbReference type="PROSITE" id="PS00108">
    <property type="entry name" value="PROTEIN_KINASE_ST"/>
    <property type="match status" value="1"/>
</dbReference>
<accession>A0A913YQ40</accession>
<keyword evidence="5" id="KW-0472">Membrane</keyword>
<evidence type="ECO:0000259" key="6">
    <source>
        <dbReference type="PROSITE" id="PS50011"/>
    </source>
</evidence>